<comment type="caution">
    <text evidence="2">The sequence shown here is derived from an EMBL/GenBank/DDBJ whole genome shotgun (WGS) entry which is preliminary data.</text>
</comment>
<dbReference type="EMBL" id="JBGJLR010000024">
    <property type="protein sequence ID" value="MEZ2740916.1"/>
    <property type="molecule type" value="Genomic_DNA"/>
</dbReference>
<organism evidence="2 3">
    <name type="scientific">Comamonas jiangduensis</name>
    <dbReference type="NCBI Taxonomy" id="1194168"/>
    <lineage>
        <taxon>Bacteria</taxon>
        <taxon>Pseudomonadati</taxon>
        <taxon>Pseudomonadota</taxon>
        <taxon>Betaproteobacteria</taxon>
        <taxon>Burkholderiales</taxon>
        <taxon>Comamonadaceae</taxon>
        <taxon>Comamonas</taxon>
    </lineage>
</organism>
<keyword evidence="3" id="KW-1185">Reference proteome</keyword>
<proteinExistence type="predicted"/>
<sequence>MGHLVCDDYAGYNDLFADGVTEVGCMAHYLERSRDLRSLAGCGVARSFALQ</sequence>
<evidence type="ECO:0000313" key="2">
    <source>
        <dbReference type="EMBL" id="MEZ2740916.1"/>
    </source>
</evidence>
<feature type="domain" description="Transposase IS66 central" evidence="1">
    <location>
        <begin position="2"/>
        <end position="36"/>
    </location>
</feature>
<evidence type="ECO:0000259" key="1">
    <source>
        <dbReference type="Pfam" id="PF03050"/>
    </source>
</evidence>
<name>A0ABV4IGE5_9BURK</name>
<protein>
    <submittedName>
        <fullName evidence="2">Transposase</fullName>
    </submittedName>
</protein>
<evidence type="ECO:0000313" key="3">
    <source>
        <dbReference type="Proteomes" id="UP001567350"/>
    </source>
</evidence>
<gene>
    <name evidence="2" type="ORF">ACBP88_15940</name>
</gene>
<dbReference type="InterPro" id="IPR004291">
    <property type="entry name" value="Transposase_IS66_central"/>
</dbReference>
<dbReference type="Pfam" id="PF03050">
    <property type="entry name" value="DDE_Tnp_IS66"/>
    <property type="match status" value="1"/>
</dbReference>
<dbReference type="Proteomes" id="UP001567350">
    <property type="component" value="Unassembled WGS sequence"/>
</dbReference>
<dbReference type="RefSeq" id="WP_370905243.1">
    <property type="nucleotide sequence ID" value="NZ_JBGJLR010000024.1"/>
</dbReference>
<accession>A0ABV4IGE5</accession>
<reference evidence="2 3" key="1">
    <citation type="submission" date="2024-08" db="EMBL/GenBank/DDBJ databases">
        <authorList>
            <person name="Feng Z."/>
            <person name="Ronholm J."/>
        </authorList>
    </citation>
    <scope>NUCLEOTIDE SEQUENCE [LARGE SCALE GENOMIC DNA]</scope>
    <source>
        <strain evidence="2 3">4-AB0-8</strain>
    </source>
</reference>